<organism evidence="1 2">
    <name type="scientific">Ascaris lumbricoides</name>
    <name type="common">Giant roundworm</name>
    <dbReference type="NCBI Taxonomy" id="6252"/>
    <lineage>
        <taxon>Eukaryota</taxon>
        <taxon>Metazoa</taxon>
        <taxon>Ecdysozoa</taxon>
        <taxon>Nematoda</taxon>
        <taxon>Chromadorea</taxon>
        <taxon>Rhabditida</taxon>
        <taxon>Spirurina</taxon>
        <taxon>Ascaridomorpha</taxon>
        <taxon>Ascaridoidea</taxon>
        <taxon>Ascarididae</taxon>
        <taxon>Ascaris</taxon>
    </lineage>
</organism>
<evidence type="ECO:0000313" key="2">
    <source>
        <dbReference type="WBParaSite" id="ALUE_0002136701-mRNA-1"/>
    </source>
</evidence>
<dbReference type="WBParaSite" id="ALUE_0002136701-mRNA-1">
    <property type="protein sequence ID" value="ALUE_0002136701-mRNA-1"/>
    <property type="gene ID" value="ALUE_0002136701"/>
</dbReference>
<keyword evidence="1" id="KW-1185">Reference proteome</keyword>
<protein>
    <submittedName>
        <fullName evidence="2">Uncharacterized protein</fullName>
    </submittedName>
</protein>
<dbReference type="AlphaFoldDB" id="A0A0M3IRI9"/>
<reference evidence="2" key="1">
    <citation type="submission" date="2017-02" db="UniProtKB">
        <authorList>
            <consortium name="WormBaseParasite"/>
        </authorList>
    </citation>
    <scope>IDENTIFICATION</scope>
</reference>
<sequence length="42" mass="5221">MTNIICAHLRGIHIHFEKFLHFFHFFSIIFLNERHFISLYDD</sequence>
<dbReference type="Proteomes" id="UP000036681">
    <property type="component" value="Unplaced"/>
</dbReference>
<proteinExistence type="predicted"/>
<name>A0A0M3IRI9_ASCLU</name>
<evidence type="ECO:0000313" key="1">
    <source>
        <dbReference type="Proteomes" id="UP000036681"/>
    </source>
</evidence>
<accession>A0A0M3IRI9</accession>